<evidence type="ECO:0000259" key="3">
    <source>
        <dbReference type="Pfam" id="PF16655"/>
    </source>
</evidence>
<dbReference type="RefSeq" id="WP_077027055.1">
    <property type="nucleotide sequence ID" value="NZ_CP017641.1"/>
</dbReference>
<dbReference type="EMBL" id="CP017641">
    <property type="protein sequence ID" value="APZ95966.1"/>
    <property type="molecule type" value="Genomic_DNA"/>
</dbReference>
<gene>
    <name evidence="4" type="ORF">Fuma_05629</name>
</gene>
<dbReference type="InterPro" id="IPR032093">
    <property type="entry name" value="PhoD_N"/>
</dbReference>
<feature type="domain" description="Phospholipase D N-terminal" evidence="3">
    <location>
        <begin position="25"/>
        <end position="118"/>
    </location>
</feature>
<dbReference type="SUPFAM" id="SSF56300">
    <property type="entry name" value="Metallo-dependent phosphatases"/>
    <property type="match status" value="1"/>
</dbReference>
<dbReference type="STRING" id="1891926.Fuma_05629"/>
<evidence type="ECO:0000313" key="4">
    <source>
        <dbReference type="EMBL" id="APZ95966.1"/>
    </source>
</evidence>
<evidence type="ECO:0000256" key="1">
    <source>
        <dbReference type="SAM" id="SignalP"/>
    </source>
</evidence>
<dbReference type="KEGG" id="fmr:Fuma_05629"/>
<feature type="signal peptide" evidence="1">
    <location>
        <begin position="1"/>
        <end position="21"/>
    </location>
</feature>
<feature type="chain" id="PRO_5012501447" evidence="1">
    <location>
        <begin position="22"/>
        <end position="489"/>
    </location>
</feature>
<dbReference type="InterPro" id="IPR038607">
    <property type="entry name" value="PhoD-like_sf"/>
</dbReference>
<dbReference type="AlphaFoldDB" id="A0A1P8WPI6"/>
<dbReference type="Proteomes" id="UP000187735">
    <property type="component" value="Chromosome"/>
</dbReference>
<accession>A0A1P8WPI6</accession>
<keyword evidence="5" id="KW-1185">Reference proteome</keyword>
<dbReference type="Gene3D" id="3.60.21.70">
    <property type="entry name" value="PhoD-like phosphatase"/>
    <property type="match status" value="1"/>
</dbReference>
<feature type="domain" description="PhoD-like phosphatase metallophosphatase" evidence="2">
    <location>
        <begin position="168"/>
        <end position="416"/>
    </location>
</feature>
<protein>
    <submittedName>
        <fullName evidence="4">PhoD-like phosphatase</fullName>
    </submittedName>
</protein>
<name>A0A1P8WPI6_9PLAN</name>
<dbReference type="InterPro" id="IPR029052">
    <property type="entry name" value="Metallo-depent_PP-like"/>
</dbReference>
<keyword evidence="1" id="KW-0732">Signal</keyword>
<dbReference type="PANTHER" id="PTHR43606:SF1">
    <property type="entry name" value="PHOD-LIKE PHOSPHATASE METALLOPHOSPHATASE DOMAIN-CONTAINING PROTEIN"/>
    <property type="match status" value="1"/>
</dbReference>
<reference evidence="4 5" key="1">
    <citation type="journal article" date="2016" name="Front. Microbiol.">
        <title>Fuerstia marisgermanicae gen. nov., sp. nov., an Unusual Member of the Phylum Planctomycetes from the German Wadden Sea.</title>
        <authorList>
            <person name="Kohn T."/>
            <person name="Heuer A."/>
            <person name="Jogler M."/>
            <person name="Vollmers J."/>
            <person name="Boedeker C."/>
            <person name="Bunk B."/>
            <person name="Rast P."/>
            <person name="Borchert D."/>
            <person name="Glockner I."/>
            <person name="Freese H.M."/>
            <person name="Klenk H.P."/>
            <person name="Overmann J."/>
            <person name="Kaster A.K."/>
            <person name="Rohde M."/>
            <person name="Wiegand S."/>
            <person name="Jogler C."/>
        </authorList>
    </citation>
    <scope>NUCLEOTIDE SEQUENCE [LARGE SCALE GENOMIC DNA]</scope>
    <source>
        <strain evidence="4 5">NH11</strain>
    </source>
</reference>
<dbReference type="Gene3D" id="2.60.40.380">
    <property type="entry name" value="Purple acid phosphatase-like, N-terminal"/>
    <property type="match status" value="1"/>
</dbReference>
<dbReference type="Pfam" id="PF16655">
    <property type="entry name" value="PhoD_N"/>
    <property type="match status" value="1"/>
</dbReference>
<dbReference type="PANTHER" id="PTHR43606">
    <property type="entry name" value="PHOSPHATASE, PUTATIVE (AFU_ORTHOLOGUE AFUA_6G08710)-RELATED"/>
    <property type="match status" value="1"/>
</dbReference>
<organism evidence="4 5">
    <name type="scientific">Fuerstiella marisgermanici</name>
    <dbReference type="NCBI Taxonomy" id="1891926"/>
    <lineage>
        <taxon>Bacteria</taxon>
        <taxon>Pseudomonadati</taxon>
        <taxon>Planctomycetota</taxon>
        <taxon>Planctomycetia</taxon>
        <taxon>Planctomycetales</taxon>
        <taxon>Planctomycetaceae</taxon>
        <taxon>Fuerstiella</taxon>
    </lineage>
</organism>
<evidence type="ECO:0000313" key="5">
    <source>
        <dbReference type="Proteomes" id="UP000187735"/>
    </source>
</evidence>
<evidence type="ECO:0000259" key="2">
    <source>
        <dbReference type="Pfam" id="PF09423"/>
    </source>
</evidence>
<dbReference type="Pfam" id="PF09423">
    <property type="entry name" value="PhoD"/>
    <property type="match status" value="1"/>
</dbReference>
<dbReference type="InterPro" id="IPR052900">
    <property type="entry name" value="Phospholipid_Metab_Enz"/>
</dbReference>
<sequence length="489" mass="55743" precursor="true">MIGFCLLTAALFTAAPEVFHAQGEMAGEVTSTSVILQSRLTSVAKLTDGDVPGTSGVARFELSESDDFGSSRTTDWLKAAPENDFIVKVQVKGLKPATQYYYRLIFGSDRDSVQTGETCSFRTLQGRDGTDEVSFVVVTGMNYMSFHYGKVKEGKRTGVGAYEGDDKQEGFPALATIAKMKPDFFVGTGDNVYYDSHDDREATELRDLRRKWHEQFVQPRFVKLFRHVPTYWEKDDHDHRFNDCDREGNRKPLSDLGIQTFRQQVPVVDPLDPEAKTYRTYRVNQHLQIWLVEGRDYRSPNRMPDGPDKTLWGADQIAWLKQTLRESDATWKLLISPTPMVGPDDAYKRDNHTNHKGFRHEGRAFFDWIKQQRLDRKGFHVICGDRHWQYHSIDPTGIEEFSSGALVDSNSRLGRDPGDPKSTDPDAKIKQLHTQTEASGGFLKVTVQDNGDIRFEFFDENGERLYRVVKPVWRHKAEGGQPDKVEASR</sequence>
<proteinExistence type="predicted"/>
<dbReference type="InterPro" id="IPR018946">
    <property type="entry name" value="PhoD-like_MPP"/>
</dbReference>